<dbReference type="PANTHER" id="PTHR10666">
    <property type="entry name" value="UBIQUITIN"/>
    <property type="match status" value="1"/>
</dbReference>
<accession>A0A9N9E1X4</accession>
<dbReference type="InterPro" id="IPR029071">
    <property type="entry name" value="Ubiquitin-like_domsf"/>
</dbReference>
<dbReference type="SUPFAM" id="SSF54236">
    <property type="entry name" value="Ubiquitin-like"/>
    <property type="match status" value="2"/>
</dbReference>
<protein>
    <submittedName>
        <fullName evidence="2">8266_t:CDS:1</fullName>
    </submittedName>
</protein>
<dbReference type="AlphaFoldDB" id="A0A9N9E1X4"/>
<dbReference type="Gene3D" id="3.10.20.90">
    <property type="entry name" value="Phosphatidylinositol 3-kinase Catalytic Subunit, Chain A, domain 1"/>
    <property type="match status" value="1"/>
</dbReference>
<dbReference type="Pfam" id="PF00240">
    <property type="entry name" value="ubiquitin"/>
    <property type="match status" value="1"/>
</dbReference>
<dbReference type="SMART" id="SM00213">
    <property type="entry name" value="UBQ"/>
    <property type="match status" value="2"/>
</dbReference>
<dbReference type="InterPro" id="IPR022617">
    <property type="entry name" value="Rad60/SUMO-like_dom"/>
</dbReference>
<keyword evidence="3" id="KW-1185">Reference proteome</keyword>
<dbReference type="FunFam" id="3.10.20.90:FF:000160">
    <property type="entry name" value="Polyubiquitin-C"/>
    <property type="match status" value="1"/>
</dbReference>
<evidence type="ECO:0000313" key="3">
    <source>
        <dbReference type="Proteomes" id="UP000789831"/>
    </source>
</evidence>
<organism evidence="2 3">
    <name type="scientific">Ambispora gerdemannii</name>
    <dbReference type="NCBI Taxonomy" id="144530"/>
    <lineage>
        <taxon>Eukaryota</taxon>
        <taxon>Fungi</taxon>
        <taxon>Fungi incertae sedis</taxon>
        <taxon>Mucoromycota</taxon>
        <taxon>Glomeromycotina</taxon>
        <taxon>Glomeromycetes</taxon>
        <taxon>Archaeosporales</taxon>
        <taxon>Ambisporaceae</taxon>
        <taxon>Ambispora</taxon>
    </lineage>
</organism>
<dbReference type="EMBL" id="CAJVPL010005977">
    <property type="protein sequence ID" value="CAG8661768.1"/>
    <property type="molecule type" value="Genomic_DNA"/>
</dbReference>
<evidence type="ECO:0000313" key="2">
    <source>
        <dbReference type="EMBL" id="CAG8661768.1"/>
    </source>
</evidence>
<dbReference type="OrthoDB" id="2415687at2759"/>
<feature type="non-terminal residue" evidence="2">
    <location>
        <position position="208"/>
    </location>
</feature>
<reference evidence="2" key="1">
    <citation type="submission" date="2021-06" db="EMBL/GenBank/DDBJ databases">
        <authorList>
            <person name="Kallberg Y."/>
            <person name="Tangrot J."/>
            <person name="Rosling A."/>
        </authorList>
    </citation>
    <scope>NUCLEOTIDE SEQUENCE</scope>
    <source>
        <strain evidence="2">MT106</strain>
    </source>
</reference>
<sequence length="208" mass="22836">MHLLASPPIFPIRVKFLTGSIYKANVTVHTTGELLLKSLQVCVEKENYCKYHLTYNDKEIQSADTLEKLGIKEGDLIETIITSAPAQIVSTPAQIVTPILPVQNGTAPRSLTGQIYVKTLTGKIIKLQVDGSETINALKQKIQDKEGIPPDQQRLTFGGRQLKDARTIADYYIKNKSIVHLALSIRALSPVQNGAASTITRSLPGQIY</sequence>
<evidence type="ECO:0000259" key="1">
    <source>
        <dbReference type="PROSITE" id="PS50053"/>
    </source>
</evidence>
<name>A0A9N9E1X4_9GLOM</name>
<dbReference type="PRINTS" id="PR00348">
    <property type="entry name" value="UBIQUITIN"/>
</dbReference>
<dbReference type="CDD" id="cd17039">
    <property type="entry name" value="Ubl_ubiquitin_like"/>
    <property type="match status" value="1"/>
</dbReference>
<comment type="caution">
    <text evidence="2">The sequence shown here is derived from an EMBL/GenBank/DDBJ whole genome shotgun (WGS) entry which is preliminary data.</text>
</comment>
<dbReference type="InterPro" id="IPR019956">
    <property type="entry name" value="Ubiquitin_dom"/>
</dbReference>
<gene>
    <name evidence="2" type="ORF">AGERDE_LOCUS11850</name>
</gene>
<dbReference type="Proteomes" id="UP000789831">
    <property type="component" value="Unassembled WGS sequence"/>
</dbReference>
<dbReference type="InterPro" id="IPR000626">
    <property type="entry name" value="Ubiquitin-like_dom"/>
</dbReference>
<dbReference type="Pfam" id="PF11976">
    <property type="entry name" value="Rad60-SLD"/>
    <property type="match status" value="1"/>
</dbReference>
<dbReference type="InterPro" id="IPR050158">
    <property type="entry name" value="Ubiquitin_ubiquitin-like"/>
</dbReference>
<dbReference type="PROSITE" id="PS50053">
    <property type="entry name" value="UBIQUITIN_2"/>
    <property type="match status" value="1"/>
</dbReference>
<proteinExistence type="predicted"/>
<feature type="domain" description="Ubiquitin-like" evidence="1">
    <location>
        <begin position="113"/>
        <end position="188"/>
    </location>
</feature>